<protein>
    <recommendedName>
        <fullName evidence="2">DUF6603 domain-containing protein</fullName>
    </recommendedName>
</protein>
<feature type="domain" description="DUF6603" evidence="2">
    <location>
        <begin position="742"/>
        <end position="1216"/>
    </location>
</feature>
<gene>
    <name evidence="3" type="ORF">EKH77_26910</name>
</gene>
<dbReference type="EMBL" id="CP034587">
    <property type="protein sequence ID" value="AZQ74357.1"/>
    <property type="molecule type" value="Genomic_DNA"/>
</dbReference>
<feature type="region of interest" description="Disordered" evidence="1">
    <location>
        <begin position="1415"/>
        <end position="1444"/>
    </location>
</feature>
<organism evidence="3 4">
    <name type="scientific">Streptomyces luteoverticillatus</name>
    <name type="common">Streptoverticillium luteoverticillatus</name>
    <dbReference type="NCBI Taxonomy" id="66425"/>
    <lineage>
        <taxon>Bacteria</taxon>
        <taxon>Bacillati</taxon>
        <taxon>Actinomycetota</taxon>
        <taxon>Actinomycetes</taxon>
        <taxon>Kitasatosporales</taxon>
        <taxon>Streptomycetaceae</taxon>
        <taxon>Streptomyces</taxon>
    </lineage>
</organism>
<dbReference type="RefSeq" id="WP_126916860.1">
    <property type="nucleotide sequence ID" value="NZ_CP034587.1"/>
</dbReference>
<evidence type="ECO:0000256" key="1">
    <source>
        <dbReference type="SAM" id="MobiDB-lite"/>
    </source>
</evidence>
<evidence type="ECO:0000259" key="2">
    <source>
        <dbReference type="Pfam" id="PF20248"/>
    </source>
</evidence>
<evidence type="ECO:0000313" key="4">
    <source>
        <dbReference type="Proteomes" id="UP000267900"/>
    </source>
</evidence>
<keyword evidence="4" id="KW-1185">Reference proteome</keyword>
<reference evidence="3 4" key="1">
    <citation type="submission" date="2018-12" db="EMBL/GenBank/DDBJ databases">
        <title>The whole draft genome of Streptomyce luteoverticillatus CGMCC 15060.</title>
        <authorList>
            <person name="Feng Z."/>
            <person name="Chen G."/>
            <person name="Zhang J."/>
            <person name="Zhu H."/>
            <person name="Yu X."/>
            <person name="Zhang W."/>
            <person name="Zhang X."/>
        </authorList>
    </citation>
    <scope>NUCLEOTIDE SEQUENCE [LARGE SCALE GENOMIC DNA]</scope>
    <source>
        <strain evidence="3 4">CGMCC 15060</strain>
    </source>
</reference>
<dbReference type="OrthoDB" id="535891at2"/>
<name>A0A3S9PPV1_STRLT</name>
<dbReference type="Pfam" id="PF20248">
    <property type="entry name" value="DUF6603"/>
    <property type="match status" value="1"/>
</dbReference>
<sequence>MPLTVAVLREKLTNSAGEEFRLAPGELGIPEADALFTAHLGDPALAISGAQTDPEHLTVAGKLSLLHLTELLPASVSFLPEGGDLEDDSATVTGVQVDVALPDGPIPEGHLAADPAALRDLGFDVLHLLLDVSPDGLGTTRARVGLGAELPLPGRSAQSDGKAYVSGFPPDSASVAWNVSGEFPPVALHSLSDLGFLAPGAGANGFQVPEIFSNGAELSVTGLSVNFADGPGGKVYSAWVRVDLDTSWEVFPGLFEISGLRAEFAVLPRPGGLKVSAQFGGLLTLAEDVKLSAAVRVPELGVVAELVEEVSLEPLLELFLPGSGLPAGDLSVHRLRFEAARGQSGPVYGLDMGIGGAWQITDGIALSGMELSVLVDGKQTEGLVAANWLLGSGSLRISAERRDNVWKFAGTAYGVTAADLFGVFGTDPPAILDDLELASLHAAFDVPLKNIGLSTTLAFPLGDADCALTLTASLTRQGAGSGYEKDISGVLRLTLPAPDTGEGDALALRDHLLGTEQPGPRVLEFAVIYDESASGATVTASWTARPGVALTDLVAALGMELPSLPEVLQPELESLGIRYDTTTKRVILTAATEHTGWVFVTQPGAVPGAPRTNLTAVRVDLDARASHLPLVGESIPPGSDLVLDGIAFTSTPLGWTPPQAVALNAALDLLDSGAERRLPRFAADATAGPGTAVQIELAVGGVRQAPLVLPITTGTGRTPAAAIEGPRAEPAAPGDGASRDLELAFGPVRLNGLTLGFANGTVFVAIDAVFTTGPVQFALLGLGIGIDAQMRPVPVLRGAALLLEKPPLRVVGALERRTGTGYKELITGALAVETGFFSLKAVGSYARSQDGWSSVFLFGEAGAAGGAALFGPPAFQVRGLSAGFGVNSTVRTPAVTQIPDFPLIGRLAGGPDGTKPEEMLDRLIGAPGQVGWVTPHPDRYWAAVGIDFTSFKFIDTRALALVEFGDALKVMILGRTSLTFPKNADAGRKVHARINIDLKLAYVSAESLLSLDIAVAEGSFVFDPAMQLTGGIAVYVWTGGQRAGDFVISIGGYHPAYRKPAHYPTPARLGFVWSPDDNLRVSAQGYTALTPNALMLGGKLDARYDKGILSAWFTAYLDALIQWNPFRLELSLGIRIGVAFTIKVWFVKVRVSIEVGINLDLWTPPLGGRVTVKVWFISFSFSFGAGRPPVPPIGWGEFRQQLPELLAITPERGTLPDVDAAELAARSAAEAPELVSGFGFTFTTRAAVPVTKAFVNDVKVYDGKQVDVRPMGEERITSEHRVKLYRNGRPFDDWQDYGWTATAVEQGVPGALWRKGKPGPGDSDLLPDHLIGLRFDVPKPAEGDKVGPITSAALDVERLDDGKVPLRHAGVDGPAPEENNDSVGIITRTLIATKDDRTAVHCALAFLGVAPGGPEGDADGPLDHWAVQAGSSLTSPPLTAPATR</sequence>
<dbReference type="InterPro" id="IPR046538">
    <property type="entry name" value="DUF6603"/>
</dbReference>
<dbReference type="Proteomes" id="UP000267900">
    <property type="component" value="Chromosome"/>
</dbReference>
<accession>A0A3S9PPV1</accession>
<proteinExistence type="predicted"/>
<evidence type="ECO:0000313" key="3">
    <source>
        <dbReference type="EMBL" id="AZQ74357.1"/>
    </source>
</evidence>